<evidence type="ECO:0000313" key="2">
    <source>
        <dbReference type="Proteomes" id="UP001148614"/>
    </source>
</evidence>
<comment type="caution">
    <text evidence="1">The sequence shown here is derived from an EMBL/GenBank/DDBJ whole genome shotgun (WGS) entry which is preliminary data.</text>
</comment>
<organism evidence="1 2">
    <name type="scientific">Xylaria arbuscula</name>
    <dbReference type="NCBI Taxonomy" id="114810"/>
    <lineage>
        <taxon>Eukaryota</taxon>
        <taxon>Fungi</taxon>
        <taxon>Dikarya</taxon>
        <taxon>Ascomycota</taxon>
        <taxon>Pezizomycotina</taxon>
        <taxon>Sordariomycetes</taxon>
        <taxon>Xylariomycetidae</taxon>
        <taxon>Xylariales</taxon>
        <taxon>Xylariaceae</taxon>
        <taxon>Xylaria</taxon>
    </lineage>
</organism>
<dbReference type="AlphaFoldDB" id="A0A9W8TS47"/>
<name>A0A9W8TS47_9PEZI</name>
<proteinExistence type="predicted"/>
<dbReference type="EMBL" id="JANPWZ010000006">
    <property type="protein sequence ID" value="KAJ3580435.1"/>
    <property type="molecule type" value="Genomic_DNA"/>
</dbReference>
<reference evidence="1" key="1">
    <citation type="submission" date="2022-07" db="EMBL/GenBank/DDBJ databases">
        <title>Genome Sequence of Xylaria arbuscula.</title>
        <authorList>
            <person name="Buettner E."/>
        </authorList>
    </citation>
    <scope>NUCLEOTIDE SEQUENCE</scope>
    <source>
        <strain evidence="1">VT107</strain>
    </source>
</reference>
<sequence length="77" mass="8461">MEQGRRWSLDAALKKAARAGVRSKETDIARGSCLDVVPTSYLHSTSYCAYEEMYSTIAAAVAAVAHQSHHITHLLRT</sequence>
<gene>
    <name evidence="1" type="ORF">NPX13_g126</name>
</gene>
<dbReference type="Proteomes" id="UP001148614">
    <property type="component" value="Unassembled WGS sequence"/>
</dbReference>
<protein>
    <submittedName>
        <fullName evidence="1">Uncharacterized protein</fullName>
    </submittedName>
</protein>
<evidence type="ECO:0000313" key="1">
    <source>
        <dbReference type="EMBL" id="KAJ3580435.1"/>
    </source>
</evidence>
<accession>A0A9W8TS47</accession>
<keyword evidence="2" id="KW-1185">Reference proteome</keyword>